<keyword evidence="2" id="KW-0732">Signal</keyword>
<organism evidence="4">
    <name type="scientific">Ditylum brightwellii</name>
    <dbReference type="NCBI Taxonomy" id="49249"/>
    <lineage>
        <taxon>Eukaryota</taxon>
        <taxon>Sar</taxon>
        <taxon>Stramenopiles</taxon>
        <taxon>Ochrophyta</taxon>
        <taxon>Bacillariophyta</taxon>
        <taxon>Mediophyceae</taxon>
        <taxon>Lithodesmiophycidae</taxon>
        <taxon>Lithodesmiales</taxon>
        <taxon>Lithodesmiaceae</taxon>
        <taxon>Ditylum</taxon>
    </lineage>
</organism>
<dbReference type="AlphaFoldDB" id="A0A7S4WAK4"/>
<name>A0A7S4WAK4_9STRA</name>
<protein>
    <recommendedName>
        <fullName evidence="3">NAD-dependent epimerase/dehydratase domain-containing protein</fullName>
    </recommendedName>
</protein>
<sequence length="390" mass="42545">MQALIFIFSLIILHLPFVSSYQVAVFGGNGFIGSRVCKVLSNIPGCSVISISRSGVPPSWCRDEVWANKVKWVAADAACININDEDDVKKMIGTSHINAAVSCVGNVRPSPTWDGFWGLHWDDQVMRNENGDVNVNIAKLCKSLKCQKFVYVSVSYDTAKALEGPLAGYLDGKRDAEEAAYQLFANDAIVFGPSLVYGGGRFASLGRILETILDSPIAKLYQSSNNALRGLSSSYEEDWVTNMAMTPPTHVDVISRAIAAAAVGSLDVQTIQPRRQGFFNTEGKPIDMVPVPFVDVGDLKMVAEQCGNDESLSVPISSSATAYNNQGEEEEGRQVLSGTPWKNEERDNLPLEGALVGYKPLLYPFPVAAFFITLFQWATNIEYPISNPVE</sequence>
<dbReference type="Gene3D" id="3.40.50.720">
    <property type="entry name" value="NAD(P)-binding Rossmann-like Domain"/>
    <property type="match status" value="1"/>
</dbReference>
<evidence type="ECO:0000259" key="3">
    <source>
        <dbReference type="Pfam" id="PF01370"/>
    </source>
</evidence>
<gene>
    <name evidence="4" type="ORF">DBRI00130_LOCUS31129</name>
</gene>
<dbReference type="InterPro" id="IPR001509">
    <property type="entry name" value="Epimerase_deHydtase"/>
</dbReference>
<evidence type="ECO:0000256" key="1">
    <source>
        <dbReference type="SAM" id="MobiDB-lite"/>
    </source>
</evidence>
<feature type="domain" description="NAD-dependent epimerase/dehydratase" evidence="3">
    <location>
        <begin position="24"/>
        <end position="154"/>
    </location>
</feature>
<dbReference type="InterPro" id="IPR036291">
    <property type="entry name" value="NAD(P)-bd_dom_sf"/>
</dbReference>
<dbReference type="InterPro" id="IPR051207">
    <property type="entry name" value="ComplexI_NDUFA9_subunit"/>
</dbReference>
<dbReference type="PANTHER" id="PTHR12126">
    <property type="entry name" value="NADH-UBIQUINONE OXIDOREDUCTASE 39 KDA SUBUNIT-RELATED"/>
    <property type="match status" value="1"/>
</dbReference>
<dbReference type="PANTHER" id="PTHR12126:SF16">
    <property type="entry name" value="MIOREX COMPLEX COMPONENT 2"/>
    <property type="match status" value="1"/>
</dbReference>
<reference evidence="4" key="1">
    <citation type="submission" date="2021-01" db="EMBL/GenBank/DDBJ databases">
        <authorList>
            <person name="Corre E."/>
            <person name="Pelletier E."/>
            <person name="Niang G."/>
            <person name="Scheremetjew M."/>
            <person name="Finn R."/>
            <person name="Kale V."/>
            <person name="Holt S."/>
            <person name="Cochrane G."/>
            <person name="Meng A."/>
            <person name="Brown T."/>
            <person name="Cohen L."/>
        </authorList>
    </citation>
    <scope>NUCLEOTIDE SEQUENCE</scope>
    <source>
        <strain evidence="4">GSO104</strain>
    </source>
</reference>
<feature type="region of interest" description="Disordered" evidence="1">
    <location>
        <begin position="321"/>
        <end position="344"/>
    </location>
</feature>
<dbReference type="EMBL" id="HBNS01039956">
    <property type="protein sequence ID" value="CAE4638008.1"/>
    <property type="molecule type" value="Transcribed_RNA"/>
</dbReference>
<dbReference type="SUPFAM" id="SSF51735">
    <property type="entry name" value="NAD(P)-binding Rossmann-fold domains"/>
    <property type="match status" value="1"/>
</dbReference>
<accession>A0A7S4WAK4</accession>
<dbReference type="GO" id="GO:0044877">
    <property type="term" value="F:protein-containing complex binding"/>
    <property type="evidence" value="ECO:0007669"/>
    <property type="project" value="TreeGrafter"/>
</dbReference>
<proteinExistence type="predicted"/>
<dbReference type="GO" id="GO:0005739">
    <property type="term" value="C:mitochondrion"/>
    <property type="evidence" value="ECO:0007669"/>
    <property type="project" value="TreeGrafter"/>
</dbReference>
<evidence type="ECO:0000313" key="4">
    <source>
        <dbReference type="EMBL" id="CAE4638008.1"/>
    </source>
</evidence>
<feature type="signal peptide" evidence="2">
    <location>
        <begin position="1"/>
        <end position="20"/>
    </location>
</feature>
<dbReference type="Pfam" id="PF01370">
    <property type="entry name" value="Epimerase"/>
    <property type="match status" value="1"/>
</dbReference>
<feature type="chain" id="PRO_5030588335" description="NAD-dependent epimerase/dehydratase domain-containing protein" evidence="2">
    <location>
        <begin position="21"/>
        <end position="390"/>
    </location>
</feature>
<evidence type="ECO:0000256" key="2">
    <source>
        <dbReference type="SAM" id="SignalP"/>
    </source>
</evidence>